<proteinExistence type="inferred from homology"/>
<dbReference type="Gene3D" id="2.30.30.60">
    <property type="match status" value="1"/>
</dbReference>
<dbReference type="EMBL" id="CP098611">
    <property type="protein sequence ID" value="USR89739.1"/>
    <property type="molecule type" value="Genomic_DNA"/>
</dbReference>
<evidence type="ECO:0000256" key="5">
    <source>
        <dbReference type="ARBA" id="ARBA00022989"/>
    </source>
</evidence>
<accession>A0ABY5ANC3</accession>
<dbReference type="SUPFAM" id="SSF82689">
    <property type="entry name" value="Mechanosensitive channel protein MscS (YggB), C-terminal domain"/>
    <property type="match status" value="1"/>
</dbReference>
<organism evidence="11 12">
    <name type="scientific">Phormidium yuhuli AB48</name>
    <dbReference type="NCBI Taxonomy" id="2940671"/>
    <lineage>
        <taxon>Bacteria</taxon>
        <taxon>Bacillati</taxon>
        <taxon>Cyanobacteriota</taxon>
        <taxon>Cyanophyceae</taxon>
        <taxon>Oscillatoriophycideae</taxon>
        <taxon>Oscillatoriales</taxon>
        <taxon>Oscillatoriaceae</taxon>
        <taxon>Phormidium</taxon>
        <taxon>Phormidium yuhuli</taxon>
    </lineage>
</organism>
<reference evidence="11" key="1">
    <citation type="submission" date="2022-06" db="EMBL/GenBank/DDBJ databases">
        <title>Genome sequence of Phormidium yuhuli AB48 isolated from an industrial photobioreactor environment.</title>
        <authorList>
            <person name="Qiu Y."/>
            <person name="Noonan A.J.C."/>
            <person name="Dofher K."/>
            <person name="Koch M."/>
            <person name="Kieft B."/>
            <person name="Lin X."/>
            <person name="Ziels R.M."/>
            <person name="Hallam S.J."/>
        </authorList>
    </citation>
    <scope>NUCLEOTIDE SEQUENCE</scope>
    <source>
        <strain evidence="11">AB48</strain>
    </source>
</reference>
<dbReference type="PANTHER" id="PTHR30566:SF25">
    <property type="entry name" value="INNER MEMBRANE PROTEIN"/>
    <property type="match status" value="1"/>
</dbReference>
<dbReference type="SUPFAM" id="SSF50182">
    <property type="entry name" value="Sm-like ribonucleoproteins"/>
    <property type="match status" value="1"/>
</dbReference>
<evidence type="ECO:0000256" key="7">
    <source>
        <dbReference type="SAM" id="Phobius"/>
    </source>
</evidence>
<name>A0ABY5ANC3_9CYAN</name>
<feature type="transmembrane region" description="Helical" evidence="7">
    <location>
        <begin position="25"/>
        <end position="47"/>
    </location>
</feature>
<dbReference type="Pfam" id="PF21088">
    <property type="entry name" value="MS_channel_1st"/>
    <property type="match status" value="1"/>
</dbReference>
<feature type="domain" description="Mechanosensitive ion channel MscS" evidence="8">
    <location>
        <begin position="187"/>
        <end position="253"/>
    </location>
</feature>
<keyword evidence="5 7" id="KW-1133">Transmembrane helix</keyword>
<dbReference type="InterPro" id="IPR010920">
    <property type="entry name" value="LSM_dom_sf"/>
</dbReference>
<dbReference type="SUPFAM" id="SSF82861">
    <property type="entry name" value="Mechanosensitive channel protein MscS (YggB), transmembrane region"/>
    <property type="match status" value="1"/>
</dbReference>
<dbReference type="Gene3D" id="3.30.70.100">
    <property type="match status" value="1"/>
</dbReference>
<feature type="transmembrane region" description="Helical" evidence="7">
    <location>
        <begin position="68"/>
        <end position="89"/>
    </location>
</feature>
<evidence type="ECO:0000313" key="11">
    <source>
        <dbReference type="EMBL" id="USR89739.1"/>
    </source>
</evidence>
<dbReference type="PANTHER" id="PTHR30566">
    <property type="entry name" value="YNAI-RELATED MECHANOSENSITIVE ION CHANNEL"/>
    <property type="match status" value="1"/>
</dbReference>
<dbReference type="InterPro" id="IPR023408">
    <property type="entry name" value="MscS_beta-dom_sf"/>
</dbReference>
<keyword evidence="6 7" id="KW-0472">Membrane</keyword>
<keyword evidence="12" id="KW-1185">Reference proteome</keyword>
<feature type="transmembrane region" description="Helical" evidence="7">
    <location>
        <begin position="164"/>
        <end position="183"/>
    </location>
</feature>
<keyword evidence="4 7" id="KW-0812">Transmembrane</keyword>
<evidence type="ECO:0000256" key="6">
    <source>
        <dbReference type="ARBA" id="ARBA00023136"/>
    </source>
</evidence>
<feature type="domain" description="Mechanosensitive ion channel MscS C-terminal" evidence="9">
    <location>
        <begin position="259"/>
        <end position="344"/>
    </location>
</feature>
<dbReference type="Gene3D" id="1.10.287.1260">
    <property type="match status" value="1"/>
</dbReference>
<dbReference type="InterPro" id="IPR011014">
    <property type="entry name" value="MscS_channel_TM-2"/>
</dbReference>
<feature type="transmembrane region" description="Helical" evidence="7">
    <location>
        <begin position="101"/>
        <end position="126"/>
    </location>
</feature>
<evidence type="ECO:0000256" key="3">
    <source>
        <dbReference type="ARBA" id="ARBA00022475"/>
    </source>
</evidence>
<dbReference type="InterPro" id="IPR049278">
    <property type="entry name" value="MS_channel_C"/>
</dbReference>
<dbReference type="InterPro" id="IPR006685">
    <property type="entry name" value="MscS_channel_2nd"/>
</dbReference>
<protein>
    <submittedName>
        <fullName evidence="11">Mechanosensitive ion channel family protein</fullName>
    </submittedName>
</protein>
<evidence type="ECO:0000256" key="4">
    <source>
        <dbReference type="ARBA" id="ARBA00022692"/>
    </source>
</evidence>
<feature type="domain" description="Mechanosensitive ion channel transmembrane helices 2/3" evidence="10">
    <location>
        <begin position="146"/>
        <end position="185"/>
    </location>
</feature>
<dbReference type="Pfam" id="PF00924">
    <property type="entry name" value="MS_channel_2nd"/>
    <property type="match status" value="1"/>
</dbReference>
<evidence type="ECO:0000259" key="8">
    <source>
        <dbReference type="Pfam" id="PF00924"/>
    </source>
</evidence>
<comment type="similarity">
    <text evidence="2">Belongs to the MscS (TC 1.A.23) family.</text>
</comment>
<evidence type="ECO:0000313" key="12">
    <source>
        <dbReference type="Proteomes" id="UP001056708"/>
    </source>
</evidence>
<feature type="transmembrane region" description="Helical" evidence="7">
    <location>
        <begin position="138"/>
        <end position="158"/>
    </location>
</feature>
<keyword evidence="3" id="KW-1003">Cell membrane</keyword>
<evidence type="ECO:0000259" key="9">
    <source>
        <dbReference type="Pfam" id="PF21082"/>
    </source>
</evidence>
<dbReference type="Pfam" id="PF21082">
    <property type="entry name" value="MS_channel_3rd"/>
    <property type="match status" value="1"/>
</dbReference>
<evidence type="ECO:0000259" key="10">
    <source>
        <dbReference type="Pfam" id="PF21088"/>
    </source>
</evidence>
<dbReference type="RefSeq" id="WP_252660842.1">
    <property type="nucleotide sequence ID" value="NZ_CP098611.1"/>
</dbReference>
<comment type="subcellular location">
    <subcellularLocation>
        <location evidence="1">Cell membrane</location>
        <topology evidence="1">Multi-pass membrane protein</topology>
    </subcellularLocation>
</comment>
<dbReference type="Proteomes" id="UP001056708">
    <property type="component" value="Chromosome"/>
</dbReference>
<gene>
    <name evidence="11" type="ORF">NEA10_12715</name>
</gene>
<evidence type="ECO:0000256" key="1">
    <source>
        <dbReference type="ARBA" id="ARBA00004651"/>
    </source>
</evidence>
<dbReference type="InterPro" id="IPR011066">
    <property type="entry name" value="MscS_channel_C_sf"/>
</dbReference>
<dbReference type="InterPro" id="IPR049142">
    <property type="entry name" value="MS_channel_1st"/>
</dbReference>
<sequence>MPTESPDVFTQFIEQEILGNQVLDYLIALGIIMIGLIIIKIVANVILGRIKTWLRQADASLDNSLIKIVERALIPIFYLGLFYVALNGLTLHPILDRLLDGVWAIAFTVIAIRFVVSVIQYGLILYGIKANNPNIQPTLNSLVPAIRVVVWAIGFIFLLDNLQFNVSAMIASLGIGGIAIALASQGLLQDLFSYFSIVFDRPFELGDFIIVGDFIGTVEYIGIKTTRLKSLSGERLVISNTDLTGSRIRNYKHMQTRRIVFKLGVTYETQVEQLEKIPQIIQDIIDPIETITFDRAHFLAYGDFSLDYEVVYNVNSSDFAQYMDAQQHINLELKRRFEAEGIEFAYPTQVIYHNALQGG</sequence>
<evidence type="ECO:0000256" key="2">
    <source>
        <dbReference type="ARBA" id="ARBA00008017"/>
    </source>
</evidence>